<keyword evidence="3" id="KW-1185">Reference proteome</keyword>
<comment type="caution">
    <text evidence="2">The sequence shown here is derived from an EMBL/GenBank/DDBJ whole genome shotgun (WGS) entry which is preliminary data.</text>
</comment>
<evidence type="ECO:0008006" key="4">
    <source>
        <dbReference type="Google" id="ProtNLM"/>
    </source>
</evidence>
<gene>
    <name evidence="2" type="ORF">H8F21_10190</name>
</gene>
<evidence type="ECO:0000313" key="3">
    <source>
        <dbReference type="Proteomes" id="UP000745663"/>
    </source>
</evidence>
<dbReference type="RefSeq" id="WP_203584308.1">
    <property type="nucleotide sequence ID" value="NZ_JACOPV010000005.1"/>
</dbReference>
<accession>A0ABS2BWS1</accession>
<protein>
    <recommendedName>
        <fullName evidence="4">BIG2 domain-containing protein</fullName>
    </recommendedName>
</protein>
<feature type="compositionally biased region" description="Polar residues" evidence="1">
    <location>
        <begin position="961"/>
        <end position="976"/>
    </location>
</feature>
<evidence type="ECO:0000313" key="2">
    <source>
        <dbReference type="EMBL" id="MBM5457930.1"/>
    </source>
</evidence>
<dbReference type="Proteomes" id="UP000745663">
    <property type="component" value="Unassembled WGS sequence"/>
</dbReference>
<reference evidence="2 3" key="1">
    <citation type="submission" date="2020-08" db="EMBL/GenBank/DDBJ databases">
        <title>Description of novel Pseudomonas species.</title>
        <authorList>
            <person name="Duman M."/>
            <person name="Mulet M."/>
            <person name="Altun S."/>
            <person name="Saticioglu I.B."/>
            <person name="Lalucat J."/>
            <person name="Garcia-Valdes E."/>
        </authorList>
    </citation>
    <scope>NUCLEOTIDE SEQUENCE [LARGE SCALE GENOMIC DNA]</scope>
    <source>
        <strain evidence="2 3">P66</strain>
    </source>
</reference>
<organism evidence="2 3">
    <name type="scientific">Pseudomonas arcuscaelestis</name>
    <dbReference type="NCBI Taxonomy" id="2710591"/>
    <lineage>
        <taxon>Bacteria</taxon>
        <taxon>Pseudomonadati</taxon>
        <taxon>Pseudomonadota</taxon>
        <taxon>Gammaproteobacteria</taxon>
        <taxon>Pseudomonadales</taxon>
        <taxon>Pseudomonadaceae</taxon>
        <taxon>Pseudomonas</taxon>
    </lineage>
</organism>
<feature type="region of interest" description="Disordered" evidence="1">
    <location>
        <begin position="961"/>
        <end position="982"/>
    </location>
</feature>
<evidence type="ECO:0000256" key="1">
    <source>
        <dbReference type="SAM" id="MobiDB-lite"/>
    </source>
</evidence>
<proteinExistence type="predicted"/>
<dbReference type="EMBL" id="JACOPV010000005">
    <property type="protein sequence ID" value="MBM5457930.1"/>
    <property type="molecule type" value="Genomic_DNA"/>
</dbReference>
<sequence length="1124" mass="119487">MSTYHQLSAISRLLANLHPLSLFQDPPPTLNAPRIPIAEGNGGIRWADISDPNVPIQVLITAYPSMRIADKVELFWNNRLIDTQLVNQDHLDLGSMTLNVPTAAVQDGTPPVHYLVTSAVGGNVYKSHPLNIRVKTNVPGGTDPDPSTPYTNENLQAVTGVPELVEDSNADNIVATVPAYLNMTEGDQLKLSWGGESVEHSVQASEVNTAILLPVPRAVIEQAGAGPVLVLYEVRDIVNNWSLWSRPVEINAEIGSGLLRAPDVLDAVNGAIDLERLGDQDARIRVRVYAGMAEGDTLTVTWRARPPIGDPVEHEQAYSVDADNEGLPAEVGVPNAIARASAGGMAVITYKVTSNRGVQHSRRTSVEIIGQVQRLVPPTLQEAVGDSLDLEQIPDGGATVEVAPYLNMQAGDRVELFCVGTAANGLPSSYQDTRDITGSMVGKPVLLSVPKAFFTPLLNGSLRVYYRVKGEESTSLELNVVGQGGAVLPAPSVVGVVDGTLDPDAVPSGTNATVPQYPGKALGDRITLTWQGLTGTSYSDYIDVSAENLGTPINFFIGYTPYIIGNLNNDVTVGYRVQRSSGSPASSALLNLPIRRKAQDNFIAPTVVQAPGGILDPITASAGATVRVEYEAMLTTDTLAVAWTGEGSADTIETEQKPGSISGRVDFTIPPSVVAASQGKTINVRYAVVRGSNPVLSEPLALRVNTLQPIHLPTPIVPEANGTATLDMASFDGDAAVTVEPWPLIAEGQRYWIKVSGTLENGTSYSFYPARALLVSAGEATQGLSSKVLRTELVKLKHDSSLSVEVSVAFDGAADESKALTFPILTLTLSKLPDLSLEKPVIPSAPGNVLTPEQVPASGLVINVRSYTGMTIGDKVGVKFGAYTTQQQTVTQIQQLTFNVPKAEVNRYAGMTFSVAYVVTRVSGDQVTSPSVILQVKALQPALYIDPTPVTLNGRIYRSSRPVTNPPANASVTRTASGGKPPYKYYSSNPNAFEVDINTGRAISFLSGTHNVVVQDAEMNTAQYSVTVSNVRLFSGLGIFGTWVSCRDSAASYGGTLPTLAEWAALRTSYSDGNPGFEGANCWCLDSAGTNRRYVFNPATGEQGSLRGGNWIGDSAIGYGIFDR</sequence>
<name>A0ABS2BWS1_9PSED</name>